<accession>A0ABT0QWF8</accession>
<evidence type="ECO:0000259" key="5">
    <source>
        <dbReference type="Pfam" id="PF00149"/>
    </source>
</evidence>
<protein>
    <submittedName>
        <fullName evidence="6">Metallophosphoesterase</fullName>
    </submittedName>
</protein>
<keyword evidence="4" id="KW-1133">Transmembrane helix</keyword>
<dbReference type="PANTHER" id="PTHR31302:SF31">
    <property type="entry name" value="PHOSPHODIESTERASE YAEI"/>
    <property type="match status" value="1"/>
</dbReference>
<evidence type="ECO:0000256" key="1">
    <source>
        <dbReference type="ARBA" id="ARBA00022723"/>
    </source>
</evidence>
<dbReference type="CDD" id="cd00838">
    <property type="entry name" value="MPP_superfamily"/>
    <property type="match status" value="1"/>
</dbReference>
<keyword evidence="4" id="KW-0812">Transmembrane</keyword>
<keyword evidence="7" id="KW-1185">Reference proteome</keyword>
<reference evidence="6" key="1">
    <citation type="submission" date="2022-02" db="EMBL/GenBank/DDBJ databases">
        <authorList>
            <person name="Lee M."/>
            <person name="Kim S.-J."/>
            <person name="Jung M.-Y."/>
        </authorList>
    </citation>
    <scope>NUCLEOTIDE SEQUENCE</scope>
    <source>
        <strain evidence="6">JHP9</strain>
    </source>
</reference>
<dbReference type="SUPFAM" id="SSF56300">
    <property type="entry name" value="Metallo-dependent phosphatases"/>
    <property type="match status" value="1"/>
</dbReference>
<dbReference type="RefSeq" id="WP_249736156.1">
    <property type="nucleotide sequence ID" value="NZ_JAKNCJ010000001.1"/>
</dbReference>
<keyword evidence="1" id="KW-0479">Metal-binding</keyword>
<evidence type="ECO:0000256" key="4">
    <source>
        <dbReference type="SAM" id="Phobius"/>
    </source>
</evidence>
<feature type="domain" description="Calcineurin-like phosphoesterase" evidence="5">
    <location>
        <begin position="237"/>
        <end position="408"/>
    </location>
</feature>
<feature type="region of interest" description="Disordered" evidence="3">
    <location>
        <begin position="487"/>
        <end position="533"/>
    </location>
</feature>
<proteinExistence type="predicted"/>
<dbReference type="InterPro" id="IPR004843">
    <property type="entry name" value="Calcineurin-like_PHP"/>
</dbReference>
<sequence>MSSSVPEPVAPSVRRALDRFVLTPILAIAGAAIGLALVPATTASVGPLEVSVALRPSLSSEMVLLVPPVGQIVFDSHQAPVRIEGQVEGVDIAQAQALIADPSGLSRLEQEAPDAITRAAEISAALNIAFAAIGAGLGVGLATRRWRRTLISAASIAALTGSCAGLAAATFRPESLQQPRFEGLLSQAAYLADVGESTAANYASYRATFAEFVGQVSALYVAADGLPVAQNREDLITVLHVSDLHDNPQAFDVIRQLDRQFDIDVVVDTGDIVSWGTGIEHGLLSQIGTIDSPYVYIQGNHDGAATAAAAAANPNAIVLDNETAEVAGLTFAGIGDPRFAADDDSDAAGFSAGKEAVAGSGFQLGETITSWDAAHPEAAVDIALQHDPSQKAGLLGRAPLVLSGHMHSSKVELDVDGSGTDWLTVGSTGGALASGGVRPVLDGGEPLDLTARLLYFDRTTQRLVAYDDIVMGGLGLVSISIQRQQLPARPEEPELTIPSGAETPEASIPPEQVVEPGVGLSDEERLSPAGTSQ</sequence>
<dbReference type="PANTHER" id="PTHR31302">
    <property type="entry name" value="TRANSMEMBRANE PROTEIN WITH METALLOPHOSPHOESTERASE DOMAIN-RELATED"/>
    <property type="match status" value="1"/>
</dbReference>
<gene>
    <name evidence="6" type="ORF">Bequi_01085</name>
</gene>
<keyword evidence="4" id="KW-0472">Membrane</keyword>
<evidence type="ECO:0000256" key="2">
    <source>
        <dbReference type="ARBA" id="ARBA00022801"/>
    </source>
</evidence>
<keyword evidence="2" id="KW-0378">Hydrolase</keyword>
<organism evidence="6 7">
    <name type="scientific">Brachybacterium equifaecis</name>
    <dbReference type="NCBI Taxonomy" id="2910770"/>
    <lineage>
        <taxon>Bacteria</taxon>
        <taxon>Bacillati</taxon>
        <taxon>Actinomycetota</taxon>
        <taxon>Actinomycetes</taxon>
        <taxon>Micrococcales</taxon>
        <taxon>Dermabacteraceae</taxon>
        <taxon>Brachybacterium</taxon>
    </lineage>
</organism>
<feature type="transmembrane region" description="Helical" evidence="4">
    <location>
        <begin position="150"/>
        <end position="171"/>
    </location>
</feature>
<dbReference type="Proteomes" id="UP001203761">
    <property type="component" value="Unassembled WGS sequence"/>
</dbReference>
<evidence type="ECO:0000256" key="3">
    <source>
        <dbReference type="SAM" id="MobiDB-lite"/>
    </source>
</evidence>
<dbReference type="Gene3D" id="3.60.21.10">
    <property type="match status" value="1"/>
</dbReference>
<dbReference type="EMBL" id="JAKNCJ010000001">
    <property type="protein sequence ID" value="MCL6421992.1"/>
    <property type="molecule type" value="Genomic_DNA"/>
</dbReference>
<dbReference type="InterPro" id="IPR051158">
    <property type="entry name" value="Metallophosphoesterase_sf"/>
</dbReference>
<feature type="transmembrane region" description="Helical" evidence="4">
    <location>
        <begin position="122"/>
        <end position="143"/>
    </location>
</feature>
<name>A0ABT0QWF8_9MICO</name>
<comment type="caution">
    <text evidence="6">The sequence shown here is derived from an EMBL/GenBank/DDBJ whole genome shotgun (WGS) entry which is preliminary data.</text>
</comment>
<feature type="transmembrane region" description="Helical" evidence="4">
    <location>
        <begin position="20"/>
        <end position="40"/>
    </location>
</feature>
<evidence type="ECO:0000313" key="6">
    <source>
        <dbReference type="EMBL" id="MCL6421992.1"/>
    </source>
</evidence>
<dbReference type="InterPro" id="IPR029052">
    <property type="entry name" value="Metallo-depent_PP-like"/>
</dbReference>
<dbReference type="Pfam" id="PF00149">
    <property type="entry name" value="Metallophos"/>
    <property type="match status" value="1"/>
</dbReference>
<evidence type="ECO:0000313" key="7">
    <source>
        <dbReference type="Proteomes" id="UP001203761"/>
    </source>
</evidence>